<feature type="compositionally biased region" description="Low complexity" evidence="1">
    <location>
        <begin position="136"/>
        <end position="164"/>
    </location>
</feature>
<proteinExistence type="predicted"/>
<dbReference type="PANTHER" id="PTHR38118">
    <property type="entry name" value="ANCHORED CELL WALL PROTEIN 11-RELATED"/>
    <property type="match status" value="1"/>
</dbReference>
<accession>C6HBL2</accession>
<feature type="chain" id="PRO_5002965387" description="DUF7707 domain-containing protein" evidence="2">
    <location>
        <begin position="20"/>
        <end position="188"/>
    </location>
</feature>
<evidence type="ECO:0000256" key="1">
    <source>
        <dbReference type="SAM" id="MobiDB-lite"/>
    </source>
</evidence>
<dbReference type="HOGENOM" id="CLU_084512_1_0_1"/>
<reference evidence="5" key="1">
    <citation type="submission" date="2009-05" db="EMBL/GenBank/DDBJ databases">
        <title>The genome sequence of Ajellomyces capsulatus strain H143.</title>
        <authorList>
            <person name="Champion M."/>
            <person name="Cuomo C.A."/>
            <person name="Ma L.-J."/>
            <person name="Henn M.R."/>
            <person name="Sil A."/>
            <person name="Goldman B."/>
            <person name="Young S.K."/>
            <person name="Kodira C.D."/>
            <person name="Zeng Q."/>
            <person name="Koehrsen M."/>
            <person name="Alvarado L."/>
            <person name="Berlin A.M."/>
            <person name="Borenstein D."/>
            <person name="Chen Z."/>
            <person name="Engels R."/>
            <person name="Freedman E."/>
            <person name="Gellesch M."/>
            <person name="Goldberg J."/>
            <person name="Griggs A."/>
            <person name="Gujja S."/>
            <person name="Heiman D.I."/>
            <person name="Hepburn T.A."/>
            <person name="Howarth C."/>
            <person name="Jen D."/>
            <person name="Larson L."/>
            <person name="Lewis B."/>
            <person name="Mehta T."/>
            <person name="Park D."/>
            <person name="Pearson M."/>
            <person name="Roberts A."/>
            <person name="Saif S."/>
            <person name="Shea T.D."/>
            <person name="Shenoy N."/>
            <person name="Sisk P."/>
            <person name="Stolte C."/>
            <person name="Sykes S."/>
            <person name="Walk T."/>
            <person name="White J."/>
            <person name="Yandava C."/>
            <person name="Klein B."/>
            <person name="McEwen J.G."/>
            <person name="Puccia R."/>
            <person name="Goldman G.H."/>
            <person name="Felipe M.S."/>
            <person name="Nino-Vega G."/>
            <person name="San-Blas G."/>
            <person name="Taylor J.W."/>
            <person name="Mendoza L."/>
            <person name="Galagan J.E."/>
            <person name="Nusbaum C."/>
            <person name="Birren B.W."/>
        </authorList>
    </citation>
    <scope>NUCLEOTIDE SEQUENCE [LARGE SCALE GENOMIC DNA]</scope>
    <source>
        <strain evidence="5">H143</strain>
    </source>
</reference>
<sequence>MLLSAIVFVVSLLVSGIQAQSFDPQSVSDDLKLSWCDAQLAACPKVCKSFASVNKCDANDLSFTCTCGDGSTPDLTKYMNTIPYFICTATYGQCVKSHPDDLSGQRVCKTNQTKCLGTIDPLKSATTTSQIEQTSAAKPTGKPTVTPTTTSEPAATTTSNPASTLRIPGHSSMGLMVALFLAAFKFFI</sequence>
<name>C6HBL2_AJECH</name>
<gene>
    <name evidence="4" type="ORF">HCDG_03411</name>
</gene>
<dbReference type="InterPro" id="IPR056124">
    <property type="entry name" value="DUF7707"/>
</dbReference>
<feature type="signal peptide" evidence="2">
    <location>
        <begin position="1"/>
        <end position="19"/>
    </location>
</feature>
<evidence type="ECO:0000313" key="5">
    <source>
        <dbReference type="Proteomes" id="UP000002624"/>
    </source>
</evidence>
<feature type="region of interest" description="Disordered" evidence="1">
    <location>
        <begin position="128"/>
        <end position="165"/>
    </location>
</feature>
<dbReference type="VEuPathDB" id="FungiDB:HCDG_03411"/>
<organism evidence="4 5">
    <name type="scientific">Ajellomyces capsulatus (strain H143)</name>
    <name type="common">Darling's disease fungus</name>
    <name type="synonym">Histoplasma capsulatum</name>
    <dbReference type="NCBI Taxonomy" id="544712"/>
    <lineage>
        <taxon>Eukaryota</taxon>
        <taxon>Fungi</taxon>
        <taxon>Dikarya</taxon>
        <taxon>Ascomycota</taxon>
        <taxon>Pezizomycotina</taxon>
        <taxon>Eurotiomycetes</taxon>
        <taxon>Eurotiomycetidae</taxon>
        <taxon>Onygenales</taxon>
        <taxon>Ajellomycetaceae</taxon>
        <taxon>Histoplasma</taxon>
    </lineage>
</organism>
<dbReference type="Pfam" id="PF24808">
    <property type="entry name" value="DUF7707"/>
    <property type="match status" value="1"/>
</dbReference>
<dbReference type="OrthoDB" id="2121879at2759"/>
<feature type="domain" description="DUF7707" evidence="3">
    <location>
        <begin position="21"/>
        <end position="120"/>
    </location>
</feature>
<evidence type="ECO:0000259" key="3">
    <source>
        <dbReference type="Pfam" id="PF24808"/>
    </source>
</evidence>
<dbReference type="AlphaFoldDB" id="C6HBL2"/>
<evidence type="ECO:0000256" key="2">
    <source>
        <dbReference type="SAM" id="SignalP"/>
    </source>
</evidence>
<dbReference type="OMA" id="CSAQRNT"/>
<dbReference type="PANTHER" id="PTHR38118:SF3">
    <property type="entry name" value="ANCHORED CELL WALL PROTEIN 11"/>
    <property type="match status" value="1"/>
</dbReference>
<keyword evidence="2" id="KW-0732">Signal</keyword>
<dbReference type="EMBL" id="GG692422">
    <property type="protein sequence ID" value="EER41952.1"/>
    <property type="molecule type" value="Genomic_DNA"/>
</dbReference>
<protein>
    <recommendedName>
        <fullName evidence="3">DUF7707 domain-containing protein</fullName>
    </recommendedName>
</protein>
<evidence type="ECO:0000313" key="4">
    <source>
        <dbReference type="EMBL" id="EER41952.1"/>
    </source>
</evidence>
<dbReference type="Proteomes" id="UP000002624">
    <property type="component" value="Unassembled WGS sequence"/>
</dbReference>